<name>A0ABR1H9W2_9HYPO</name>
<reference evidence="4 5" key="1">
    <citation type="journal article" date="2025" name="Microbiol. Resour. Announc.">
        <title>Draft genome sequences for Neonectria magnoliae and Neonectria punicea, canker pathogens of Liriodendron tulipifera and Acer saccharum in West Virginia.</title>
        <authorList>
            <person name="Petronek H.M."/>
            <person name="Kasson M.T."/>
            <person name="Metheny A.M."/>
            <person name="Stauder C.M."/>
            <person name="Lovett B."/>
            <person name="Lynch S.C."/>
            <person name="Garnas J.R."/>
            <person name="Kasson L.R."/>
            <person name="Stajich J.E."/>
        </authorList>
    </citation>
    <scope>NUCLEOTIDE SEQUENCE [LARGE SCALE GENOMIC DNA]</scope>
    <source>
        <strain evidence="4 5">NRRL 64653</strain>
    </source>
</reference>
<organism evidence="4 5">
    <name type="scientific">Neonectria punicea</name>
    <dbReference type="NCBI Taxonomy" id="979145"/>
    <lineage>
        <taxon>Eukaryota</taxon>
        <taxon>Fungi</taxon>
        <taxon>Dikarya</taxon>
        <taxon>Ascomycota</taxon>
        <taxon>Pezizomycotina</taxon>
        <taxon>Sordariomycetes</taxon>
        <taxon>Hypocreomycetidae</taxon>
        <taxon>Hypocreales</taxon>
        <taxon>Nectriaceae</taxon>
        <taxon>Neonectria</taxon>
    </lineage>
</organism>
<evidence type="ECO:0000256" key="2">
    <source>
        <dbReference type="ARBA" id="ARBA00023445"/>
    </source>
</evidence>
<evidence type="ECO:0000313" key="5">
    <source>
        <dbReference type="Proteomes" id="UP001498476"/>
    </source>
</evidence>
<dbReference type="PANTHER" id="PTHR10366">
    <property type="entry name" value="NAD DEPENDENT EPIMERASE/DEHYDRATASE"/>
    <property type="match status" value="1"/>
</dbReference>
<evidence type="ECO:0000256" key="1">
    <source>
        <dbReference type="ARBA" id="ARBA00023002"/>
    </source>
</evidence>
<comment type="similarity">
    <text evidence="2">Belongs to the NAD(P)-dependent epimerase/dehydratase family. Dihydroflavonol-4-reductase subfamily.</text>
</comment>
<accession>A0ABR1H9W2</accession>
<dbReference type="Proteomes" id="UP001498476">
    <property type="component" value="Unassembled WGS sequence"/>
</dbReference>
<feature type="domain" description="NAD-dependent epimerase/dehydratase" evidence="3">
    <location>
        <begin position="6"/>
        <end position="260"/>
    </location>
</feature>
<dbReference type="InterPro" id="IPR050425">
    <property type="entry name" value="NAD(P)_dehydrat-like"/>
</dbReference>
<keyword evidence="1" id="KW-0560">Oxidoreductase</keyword>
<dbReference type="Pfam" id="PF01370">
    <property type="entry name" value="Epimerase"/>
    <property type="match status" value="1"/>
</dbReference>
<sequence length="338" mass="37512">MSFKYILVTGATGFVGAHVVNCLLRKDFKVRAVVRSKAKASRMLDSYKDFSDQLDFYYIDDLTTPGVFHDAMKDIDGIVHLASPLDYQVTDKEKELIVPAIQGVRSLMEASKGSGVKRIVMTSSFGAVLDMGRKETDPWTYSSADWNPITYSEAADPTATPQDAYRGSKVFAEQSAWDFVKTAKPQFDLVTLCPSMIFGPVAGHLDSPQDLNESNGLLWKVATGGPSSSLPPARFNFWIDVRDLAEIHVQALLNPNSGGNRYVPVAPEKFNYQLVSEIMTQNVPESSKGSVSKEQQDIKHHINVDTEDMNKDFPDLKYRTLEETVVDFLEQVLPVSAS</sequence>
<evidence type="ECO:0000313" key="4">
    <source>
        <dbReference type="EMBL" id="KAK7417851.1"/>
    </source>
</evidence>
<dbReference type="PANTHER" id="PTHR10366:SF579">
    <property type="entry name" value="3-BETA HYDROXYSTEROID DEHYDROGENASE_ISOMERASE FAMILY PROTEIN (AFU_ORTHOLOGUE AFUA_3G02250)"/>
    <property type="match status" value="1"/>
</dbReference>
<dbReference type="InterPro" id="IPR036291">
    <property type="entry name" value="NAD(P)-bd_dom_sf"/>
</dbReference>
<keyword evidence="5" id="KW-1185">Reference proteome</keyword>
<dbReference type="EMBL" id="JAZAVJ010000053">
    <property type="protein sequence ID" value="KAK7417851.1"/>
    <property type="molecule type" value="Genomic_DNA"/>
</dbReference>
<evidence type="ECO:0000259" key="3">
    <source>
        <dbReference type="Pfam" id="PF01370"/>
    </source>
</evidence>
<dbReference type="Gene3D" id="3.40.50.720">
    <property type="entry name" value="NAD(P)-binding Rossmann-like Domain"/>
    <property type="match status" value="1"/>
</dbReference>
<gene>
    <name evidence="4" type="ORF">QQX98_004326</name>
</gene>
<protein>
    <recommendedName>
        <fullName evidence="3">NAD-dependent epimerase/dehydratase domain-containing protein</fullName>
    </recommendedName>
</protein>
<comment type="caution">
    <text evidence="4">The sequence shown here is derived from an EMBL/GenBank/DDBJ whole genome shotgun (WGS) entry which is preliminary data.</text>
</comment>
<proteinExistence type="inferred from homology"/>
<dbReference type="InterPro" id="IPR001509">
    <property type="entry name" value="Epimerase_deHydtase"/>
</dbReference>
<dbReference type="SUPFAM" id="SSF51735">
    <property type="entry name" value="NAD(P)-binding Rossmann-fold domains"/>
    <property type="match status" value="1"/>
</dbReference>